<dbReference type="InterPro" id="IPR051531">
    <property type="entry name" value="N-acetyltransferase"/>
</dbReference>
<protein>
    <recommendedName>
        <fullName evidence="4">N-acetyltransferase domain-containing protein</fullName>
    </recommendedName>
</protein>
<dbReference type="PANTHER" id="PTHR43792:SF8">
    <property type="entry name" value="[RIBOSOMAL PROTEIN US5]-ALANINE N-ACETYLTRANSFERASE"/>
    <property type="match status" value="1"/>
</dbReference>
<reference evidence="6" key="1">
    <citation type="submission" date="2018-12" db="EMBL/GenBank/DDBJ databases">
        <title>Tengunoibacter tsumagoiensis gen. nov., sp. nov., Dictyobacter kobayashii sp. nov., D. alpinus sp. nov., and D. joshuensis sp. nov. and description of Dictyobacteraceae fam. nov. within the order Ktedonobacterales isolated from Tengu-no-mugimeshi.</title>
        <authorList>
            <person name="Wang C.M."/>
            <person name="Zheng Y."/>
            <person name="Sakai Y."/>
            <person name="Toyoda A."/>
            <person name="Minakuchi Y."/>
            <person name="Abe K."/>
            <person name="Yokota A."/>
            <person name="Yabe S."/>
        </authorList>
    </citation>
    <scope>NUCLEOTIDE SEQUENCE [LARGE SCALE GENOMIC DNA]</scope>
    <source>
        <strain evidence="6">S-27</strain>
    </source>
</reference>
<keyword evidence="1" id="KW-0808">Transferase</keyword>
<dbReference type="GO" id="GO:0016747">
    <property type="term" value="F:acyltransferase activity, transferring groups other than amino-acyl groups"/>
    <property type="evidence" value="ECO:0007669"/>
    <property type="project" value="InterPro"/>
</dbReference>
<dbReference type="Proteomes" id="UP000287224">
    <property type="component" value="Unassembled WGS sequence"/>
</dbReference>
<dbReference type="AlphaFoldDB" id="A0A401ZPD2"/>
<accession>A0A401ZPD2</accession>
<dbReference type="Gene3D" id="3.40.630.30">
    <property type="match status" value="1"/>
</dbReference>
<evidence type="ECO:0000256" key="2">
    <source>
        <dbReference type="ARBA" id="ARBA00023315"/>
    </source>
</evidence>
<dbReference type="InterPro" id="IPR000182">
    <property type="entry name" value="GNAT_dom"/>
</dbReference>
<feature type="domain" description="N-acetyltransferase" evidence="4">
    <location>
        <begin position="33"/>
        <end position="186"/>
    </location>
</feature>
<evidence type="ECO:0000313" key="6">
    <source>
        <dbReference type="Proteomes" id="UP000287224"/>
    </source>
</evidence>
<evidence type="ECO:0000256" key="1">
    <source>
        <dbReference type="ARBA" id="ARBA00022679"/>
    </source>
</evidence>
<dbReference type="Pfam" id="PF13302">
    <property type="entry name" value="Acetyltransf_3"/>
    <property type="match status" value="1"/>
</dbReference>
<evidence type="ECO:0000256" key="3">
    <source>
        <dbReference type="ARBA" id="ARBA00038502"/>
    </source>
</evidence>
<evidence type="ECO:0000259" key="4">
    <source>
        <dbReference type="PROSITE" id="PS51186"/>
    </source>
</evidence>
<dbReference type="PROSITE" id="PS51186">
    <property type="entry name" value="GNAT"/>
    <property type="match status" value="1"/>
</dbReference>
<dbReference type="EMBL" id="BIFQ01000002">
    <property type="protein sequence ID" value="GCE08670.1"/>
    <property type="molecule type" value="Genomic_DNA"/>
</dbReference>
<comment type="caution">
    <text evidence="5">The sequence shown here is derived from an EMBL/GenBank/DDBJ whole genome shotgun (WGS) entry which is preliminary data.</text>
</comment>
<gene>
    <name evidence="5" type="ORF">KDAU_59990</name>
</gene>
<keyword evidence="2" id="KW-0012">Acyltransferase</keyword>
<comment type="similarity">
    <text evidence="3">Belongs to the acetyltransferase family. RimJ subfamily.</text>
</comment>
<dbReference type="PANTHER" id="PTHR43792">
    <property type="entry name" value="GNAT FAMILY, PUTATIVE (AFU_ORTHOLOGUE AFUA_3G00765)-RELATED-RELATED"/>
    <property type="match status" value="1"/>
</dbReference>
<dbReference type="InterPro" id="IPR016181">
    <property type="entry name" value="Acyl_CoA_acyltransferase"/>
</dbReference>
<dbReference type="OrthoDB" id="159407at2"/>
<sequence>MTTANFFAPFRRIVLHFPDNQPYGLRSIDDSLLETPELQQEIIAICNEPLLYNRLFRERLQGQPYSIENARYFLSWARDGWRNHGWFVFLILDPLDHVAAAIDIKSNNADEAEIGYWASSKSRGIMTNAVIALCESARSAGFRRLYAMVAPDNAQSIGVVTRAGFAAAGNAVRDGHTYLRFNKDLTN</sequence>
<proteinExistence type="inferred from homology"/>
<keyword evidence="6" id="KW-1185">Reference proteome</keyword>
<evidence type="ECO:0000313" key="5">
    <source>
        <dbReference type="EMBL" id="GCE08670.1"/>
    </source>
</evidence>
<dbReference type="SUPFAM" id="SSF55729">
    <property type="entry name" value="Acyl-CoA N-acyltransferases (Nat)"/>
    <property type="match status" value="1"/>
</dbReference>
<dbReference type="RefSeq" id="WP_160146202.1">
    <property type="nucleotide sequence ID" value="NZ_BIFQ01000002.1"/>
</dbReference>
<name>A0A401ZPD2_9CHLR</name>
<organism evidence="5 6">
    <name type="scientific">Dictyobacter aurantiacus</name>
    <dbReference type="NCBI Taxonomy" id="1936993"/>
    <lineage>
        <taxon>Bacteria</taxon>
        <taxon>Bacillati</taxon>
        <taxon>Chloroflexota</taxon>
        <taxon>Ktedonobacteria</taxon>
        <taxon>Ktedonobacterales</taxon>
        <taxon>Dictyobacteraceae</taxon>
        <taxon>Dictyobacter</taxon>
    </lineage>
</organism>